<reference evidence="2" key="1">
    <citation type="submission" date="2014-03" db="EMBL/GenBank/DDBJ databases">
        <authorList>
            <person name="Aksoy S."/>
            <person name="Warren W."/>
            <person name="Wilson R.K."/>
        </authorList>
    </citation>
    <scope>NUCLEOTIDE SEQUENCE [LARGE SCALE GENOMIC DNA]</scope>
    <source>
        <strain evidence="2">IAEA</strain>
    </source>
</reference>
<dbReference type="AlphaFoldDB" id="A0A1A9ZWP6"/>
<organism evidence="1 2">
    <name type="scientific">Glossina pallidipes</name>
    <name type="common">Tsetse fly</name>
    <dbReference type="NCBI Taxonomy" id="7398"/>
    <lineage>
        <taxon>Eukaryota</taxon>
        <taxon>Metazoa</taxon>
        <taxon>Ecdysozoa</taxon>
        <taxon>Arthropoda</taxon>
        <taxon>Hexapoda</taxon>
        <taxon>Insecta</taxon>
        <taxon>Pterygota</taxon>
        <taxon>Neoptera</taxon>
        <taxon>Endopterygota</taxon>
        <taxon>Diptera</taxon>
        <taxon>Brachycera</taxon>
        <taxon>Muscomorpha</taxon>
        <taxon>Hippoboscoidea</taxon>
        <taxon>Glossinidae</taxon>
        <taxon>Glossina</taxon>
    </lineage>
</organism>
<dbReference type="VEuPathDB" id="VectorBase:GPAI027427"/>
<proteinExistence type="predicted"/>
<reference evidence="1" key="2">
    <citation type="submission" date="2020-05" db="UniProtKB">
        <authorList>
            <consortium name="EnsemblMetazoa"/>
        </authorList>
    </citation>
    <scope>IDENTIFICATION</scope>
    <source>
        <strain evidence="1">IAEA</strain>
    </source>
</reference>
<evidence type="ECO:0000313" key="2">
    <source>
        <dbReference type="Proteomes" id="UP000092445"/>
    </source>
</evidence>
<name>A0A1A9ZWP6_GLOPL</name>
<keyword evidence="2" id="KW-1185">Reference proteome</keyword>
<protein>
    <submittedName>
        <fullName evidence="1">Uncharacterized protein</fullName>
    </submittedName>
</protein>
<accession>A0A1A9ZWP6</accession>
<dbReference type="EnsemblMetazoa" id="GPAI027427-RA">
    <property type="protein sequence ID" value="GPAI027427-PA"/>
    <property type="gene ID" value="GPAI027427"/>
</dbReference>
<evidence type="ECO:0000313" key="1">
    <source>
        <dbReference type="EnsemblMetazoa" id="GPAI027427-PA"/>
    </source>
</evidence>
<sequence>MIVATDSATANDNSSKSSVSNYRLFDRHKQIHKGVLLTLTRMGWLAGWLVGWLAGWLTGWQNVHIFNFCCSVDFHEMQTAVVVVRIKQMSPYIRHIYHDFWFHFVMPRKESLSLKSCSEH</sequence>
<dbReference type="Proteomes" id="UP000092445">
    <property type="component" value="Unassembled WGS sequence"/>
</dbReference>